<evidence type="ECO:0000313" key="10">
    <source>
        <dbReference type="Proteomes" id="UP000265619"/>
    </source>
</evidence>
<keyword evidence="10" id="KW-1185">Reference proteome</keyword>
<protein>
    <submittedName>
        <fullName evidence="9">TonB-dependent receptor</fullName>
    </submittedName>
</protein>
<keyword evidence="4" id="KW-0812">Transmembrane</keyword>
<dbReference type="Proteomes" id="UP000265619">
    <property type="component" value="Unassembled WGS sequence"/>
</dbReference>
<dbReference type="Gene3D" id="2.40.170.20">
    <property type="entry name" value="TonB-dependent receptor, beta-barrel domain"/>
    <property type="match status" value="1"/>
</dbReference>
<dbReference type="AlphaFoldDB" id="A0A9X8CXK7"/>
<keyword evidence="9" id="KW-0675">Receptor</keyword>
<evidence type="ECO:0000256" key="1">
    <source>
        <dbReference type="ARBA" id="ARBA00004571"/>
    </source>
</evidence>
<dbReference type="GO" id="GO:0015344">
    <property type="term" value="F:siderophore uptake transmembrane transporter activity"/>
    <property type="evidence" value="ECO:0007669"/>
    <property type="project" value="TreeGrafter"/>
</dbReference>
<dbReference type="SUPFAM" id="SSF56935">
    <property type="entry name" value="Porins"/>
    <property type="match status" value="1"/>
</dbReference>
<accession>A0A9X8CXK7</accession>
<dbReference type="PANTHER" id="PTHR32552:SF84">
    <property type="entry name" value="TONB-DEPENDENT RECEPTOR-RELATED"/>
    <property type="match status" value="1"/>
</dbReference>
<comment type="caution">
    <text evidence="9">The sequence shown here is derived from an EMBL/GenBank/DDBJ whole genome shotgun (WGS) entry which is preliminary data.</text>
</comment>
<evidence type="ECO:0000256" key="3">
    <source>
        <dbReference type="ARBA" id="ARBA00022452"/>
    </source>
</evidence>
<gene>
    <name evidence="9" type="ORF">D3H34_33540</name>
</gene>
<feature type="domain" description="TonB-dependent receptor-like beta-barrel" evidence="8">
    <location>
        <begin position="17"/>
        <end position="178"/>
    </location>
</feature>
<evidence type="ECO:0000256" key="5">
    <source>
        <dbReference type="ARBA" id="ARBA00023077"/>
    </source>
</evidence>
<evidence type="ECO:0000256" key="7">
    <source>
        <dbReference type="ARBA" id="ARBA00023237"/>
    </source>
</evidence>
<dbReference type="PANTHER" id="PTHR32552">
    <property type="entry name" value="FERRICHROME IRON RECEPTOR-RELATED"/>
    <property type="match status" value="1"/>
</dbReference>
<sequence>GNSAVIRSAALLQRHDQRMIGNRTEATWNGQIAGRRSDWAFGLELSLNRQTRFPNSLSATVSSVNPYAFSTEQFFDIPGMAPGFRADRDNRIETAALYAENRTALTPALHLVTALRHERIALELTNRREVTAASPAAFARSYHPTTGRIGAVWDVAPGANLYAQYATAADPPSGVLSTASFADVRNNSALTTG</sequence>
<keyword evidence="3" id="KW-1134">Transmembrane beta strand</keyword>
<keyword evidence="7" id="KW-0998">Cell outer membrane</keyword>
<organism evidence="9 10">
    <name type="scientific">Acidovorax cavernicola</name>
    <dbReference type="NCBI Taxonomy" id="1675792"/>
    <lineage>
        <taxon>Bacteria</taxon>
        <taxon>Pseudomonadati</taxon>
        <taxon>Pseudomonadota</taxon>
        <taxon>Betaproteobacteria</taxon>
        <taxon>Burkholderiales</taxon>
        <taxon>Comamonadaceae</taxon>
        <taxon>Acidovorax</taxon>
    </lineage>
</organism>
<dbReference type="InterPro" id="IPR036942">
    <property type="entry name" value="Beta-barrel_TonB_sf"/>
</dbReference>
<dbReference type="RefSeq" id="WP_147400640.1">
    <property type="nucleotide sequence ID" value="NZ_QXMN01000344.1"/>
</dbReference>
<dbReference type="Pfam" id="PF00593">
    <property type="entry name" value="TonB_dep_Rec_b-barrel"/>
    <property type="match status" value="1"/>
</dbReference>
<dbReference type="GO" id="GO:0009279">
    <property type="term" value="C:cell outer membrane"/>
    <property type="evidence" value="ECO:0007669"/>
    <property type="project" value="UniProtKB-SubCell"/>
</dbReference>
<feature type="non-terminal residue" evidence="9">
    <location>
        <position position="193"/>
    </location>
</feature>
<dbReference type="InterPro" id="IPR039426">
    <property type="entry name" value="TonB-dep_rcpt-like"/>
</dbReference>
<proteinExistence type="predicted"/>
<dbReference type="InterPro" id="IPR000531">
    <property type="entry name" value="Beta-barrel_TonB"/>
</dbReference>
<evidence type="ECO:0000256" key="2">
    <source>
        <dbReference type="ARBA" id="ARBA00022448"/>
    </source>
</evidence>
<keyword evidence="2" id="KW-0813">Transport</keyword>
<evidence type="ECO:0000256" key="6">
    <source>
        <dbReference type="ARBA" id="ARBA00023136"/>
    </source>
</evidence>
<dbReference type="EMBL" id="QXMN01000344">
    <property type="protein sequence ID" value="RIX68479.1"/>
    <property type="molecule type" value="Genomic_DNA"/>
</dbReference>
<reference evidence="9 10" key="1">
    <citation type="submission" date="2018-09" db="EMBL/GenBank/DDBJ databases">
        <title>Acidovorax cavernicola nov. sp. isolated from Gruta de las Maravillas (Aracena, Spain).</title>
        <authorList>
            <person name="Jurado V."/>
            <person name="Gutierrez-Patricio S."/>
            <person name="Gonzalez-Pimentel J.L."/>
            <person name="Miller A.Z."/>
            <person name="Laiz L."/>
            <person name="Saiz-Jimenez C."/>
        </authorList>
    </citation>
    <scope>NUCLEOTIDE SEQUENCE [LARGE SCALE GENOMIC DNA]</scope>
    <source>
        <strain evidence="9 10">1011MAR4D40.2</strain>
    </source>
</reference>
<name>A0A9X8CXK7_9BURK</name>
<keyword evidence="5" id="KW-0798">TonB box</keyword>
<dbReference type="OrthoDB" id="127311at2"/>
<feature type="non-terminal residue" evidence="9">
    <location>
        <position position="1"/>
    </location>
</feature>
<evidence type="ECO:0000259" key="8">
    <source>
        <dbReference type="Pfam" id="PF00593"/>
    </source>
</evidence>
<evidence type="ECO:0000313" key="9">
    <source>
        <dbReference type="EMBL" id="RIX68479.1"/>
    </source>
</evidence>
<evidence type="ECO:0000256" key="4">
    <source>
        <dbReference type="ARBA" id="ARBA00022692"/>
    </source>
</evidence>
<comment type="subcellular location">
    <subcellularLocation>
        <location evidence="1">Cell outer membrane</location>
        <topology evidence="1">Multi-pass membrane protein</topology>
    </subcellularLocation>
</comment>
<keyword evidence="6" id="KW-0472">Membrane</keyword>